<name>A0A1E1XCS7_9ACAR</name>
<dbReference type="InterPro" id="IPR028544">
    <property type="entry name" value="CASC3"/>
</dbReference>
<evidence type="ECO:0000256" key="7">
    <source>
        <dbReference type="ARBA" id="ARBA00022448"/>
    </source>
</evidence>
<evidence type="ECO:0000256" key="12">
    <source>
        <dbReference type="ARBA" id="ARBA00022845"/>
    </source>
</evidence>
<dbReference type="AlphaFoldDB" id="A0A1E1XCS7"/>
<keyword evidence="10" id="KW-0747">Spliceosome</keyword>
<evidence type="ECO:0000256" key="3">
    <source>
        <dbReference type="ARBA" id="ARBA00004324"/>
    </source>
</evidence>
<keyword evidence="12" id="KW-0810">Translation regulation</keyword>
<feature type="compositionally biased region" description="Basic and acidic residues" evidence="18">
    <location>
        <begin position="41"/>
        <end position="54"/>
    </location>
</feature>
<keyword evidence="15" id="KW-0508">mRNA splicing</keyword>
<feature type="compositionally biased region" description="Polar residues" evidence="18">
    <location>
        <begin position="508"/>
        <end position="522"/>
    </location>
</feature>
<dbReference type="EMBL" id="GFAC01002131">
    <property type="protein sequence ID" value="JAT97057.1"/>
    <property type="molecule type" value="mRNA"/>
</dbReference>
<evidence type="ECO:0000256" key="11">
    <source>
        <dbReference type="ARBA" id="ARBA00022816"/>
    </source>
</evidence>
<keyword evidence="11" id="KW-0509">mRNA transport</keyword>
<evidence type="ECO:0000256" key="2">
    <source>
        <dbReference type="ARBA" id="ARBA00004279"/>
    </source>
</evidence>
<accession>A0A1E1XCS7</accession>
<evidence type="ECO:0000259" key="19">
    <source>
        <dbReference type="SMART" id="SM01044"/>
    </source>
</evidence>
<feature type="compositionally biased region" description="Basic and acidic residues" evidence="18">
    <location>
        <begin position="81"/>
        <end position="101"/>
    </location>
</feature>
<proteinExistence type="evidence at transcript level"/>
<keyword evidence="7" id="KW-0813">Transport</keyword>
<dbReference type="GO" id="GO:0008380">
    <property type="term" value="P:RNA splicing"/>
    <property type="evidence" value="ECO:0007669"/>
    <property type="project" value="UniProtKB-KW"/>
</dbReference>
<sequence length="673" mass="74203">EGMRGLEDDELEDDLDEEEEYCLKGERQQGDGQESADPSDLQDKVLDFDEDKRNPQYIPKKGAFYQHDDRLVGDGDESEIPEEKNEDEKGTRRQKKLWHDEGVWGHDMYREEEQAPKTSEELVSIYGYDIRSETMPPRARRRRRYGRGPNKYQRNWEDEEAYTPRSGSGRGGGMRGGRRPRGGGQVGNPPFRDEDFPDLNAKRSESESSATLHQDKAEVKLPTIPVAFKNSDHGTPDSNSPQQGEWEHVAKSSGTARRGWGKRPSQPPRRLTDTSPKQQEDEVKENMSSGHRISKPAPQSPLKTAESSQNLPSFLGKSRALRHVLTEQERSRRNELHEKTVPKVELQDGGAADLTRNSAATVAPRGGPVGGTEVAGKPRRYSSLRQRPLVEAAAPYTEATVVAPQLPNAQAPPPGPSQAQPAILTAAHFQGPYAPYPDDYMLPPAQAPAVMPPPSQPPPVMAPPAQMSGPFLPPPGGILSFPPQYPPPYTFPAQYAAPAPAAPPPTDATGSEPSSVSATTELNRLESMSPPATAEAEGQLEVSVDPFEEQLSPPDDFNHAHLTQDFSDVMSAAEMLNALSYSSNWQRPFPATQAFDSDVYAVGYMEAFPYNALLPPQPYLVPSTPYVQQYEDARGAEPTGTTFYNWETQPAMGMNDLTTRRCSACHQPVPYKA</sequence>
<evidence type="ECO:0000256" key="16">
    <source>
        <dbReference type="ARBA" id="ARBA00023242"/>
    </source>
</evidence>
<feature type="compositionally biased region" description="Acidic residues" evidence="18">
    <location>
        <begin position="7"/>
        <end position="20"/>
    </location>
</feature>
<evidence type="ECO:0000256" key="15">
    <source>
        <dbReference type="ARBA" id="ARBA00023187"/>
    </source>
</evidence>
<dbReference type="GO" id="GO:0016607">
    <property type="term" value="C:nuclear speck"/>
    <property type="evidence" value="ECO:0007669"/>
    <property type="project" value="UniProtKB-SubCell"/>
</dbReference>
<dbReference type="GO" id="GO:0010494">
    <property type="term" value="C:cytoplasmic stress granule"/>
    <property type="evidence" value="ECO:0007669"/>
    <property type="project" value="UniProtKB-SubCell"/>
</dbReference>
<feature type="region of interest" description="Disordered" evidence="18">
    <location>
        <begin position="128"/>
        <end position="383"/>
    </location>
</feature>
<feature type="region of interest" description="Disordered" evidence="18">
    <location>
        <begin position="1"/>
        <end position="101"/>
    </location>
</feature>
<evidence type="ECO:0000256" key="6">
    <source>
        <dbReference type="ARBA" id="ARBA00019964"/>
    </source>
</evidence>
<protein>
    <recommendedName>
        <fullName evidence="6">Protein CASC3</fullName>
    </recommendedName>
</protein>
<dbReference type="GO" id="GO:0000184">
    <property type="term" value="P:nuclear-transcribed mRNA catabolic process, nonsense-mediated decay"/>
    <property type="evidence" value="ECO:0007669"/>
    <property type="project" value="UniProtKB-KW"/>
</dbReference>
<dbReference type="GO" id="GO:0005681">
    <property type="term" value="C:spliceosomal complex"/>
    <property type="evidence" value="ECO:0007669"/>
    <property type="project" value="UniProtKB-KW"/>
</dbReference>
<feature type="compositionally biased region" description="Basic and acidic residues" evidence="18">
    <location>
        <begin position="324"/>
        <end position="346"/>
    </location>
</feature>
<comment type="similarity">
    <text evidence="5">Belongs to the CASC3 family.</text>
</comment>
<dbReference type="SMART" id="SM01044">
    <property type="entry name" value="Btz"/>
    <property type="match status" value="1"/>
</dbReference>
<dbReference type="GO" id="GO:0006397">
    <property type="term" value="P:mRNA processing"/>
    <property type="evidence" value="ECO:0007669"/>
    <property type="project" value="UniProtKB-KW"/>
</dbReference>
<keyword evidence="8" id="KW-0963">Cytoplasm</keyword>
<dbReference type="GO" id="GO:0006417">
    <property type="term" value="P:regulation of translation"/>
    <property type="evidence" value="ECO:0007669"/>
    <property type="project" value="UniProtKB-KW"/>
</dbReference>
<feature type="domain" description="Btz" evidence="19">
    <location>
        <begin position="22"/>
        <end position="135"/>
    </location>
</feature>
<dbReference type="PANTHER" id="PTHR13434">
    <property type="entry name" value="PROTEIN CASC3"/>
    <property type="match status" value="1"/>
</dbReference>
<evidence type="ECO:0000256" key="8">
    <source>
        <dbReference type="ARBA" id="ARBA00022490"/>
    </source>
</evidence>
<evidence type="ECO:0000256" key="5">
    <source>
        <dbReference type="ARBA" id="ARBA00009548"/>
    </source>
</evidence>
<evidence type="ECO:0000313" key="20">
    <source>
        <dbReference type="EMBL" id="JAT97057.1"/>
    </source>
</evidence>
<dbReference type="GO" id="GO:0051028">
    <property type="term" value="P:mRNA transport"/>
    <property type="evidence" value="ECO:0007669"/>
    <property type="project" value="UniProtKB-KW"/>
</dbReference>
<evidence type="ECO:0000256" key="17">
    <source>
        <dbReference type="ARBA" id="ARBA00023273"/>
    </source>
</evidence>
<evidence type="ECO:0000256" key="1">
    <source>
        <dbReference type="ARBA" id="ARBA00004210"/>
    </source>
</evidence>
<dbReference type="GO" id="GO:0048471">
    <property type="term" value="C:perinuclear region of cytoplasm"/>
    <property type="evidence" value="ECO:0007669"/>
    <property type="project" value="UniProtKB-SubCell"/>
</dbReference>
<evidence type="ECO:0000256" key="14">
    <source>
        <dbReference type="ARBA" id="ARBA00023161"/>
    </source>
</evidence>
<feature type="compositionally biased region" description="Polar residues" evidence="18">
    <location>
        <begin position="301"/>
        <end position="312"/>
    </location>
</feature>
<dbReference type="GO" id="GO:0030425">
    <property type="term" value="C:dendrite"/>
    <property type="evidence" value="ECO:0007669"/>
    <property type="project" value="UniProtKB-SubCell"/>
</dbReference>
<dbReference type="PANTHER" id="PTHR13434:SF0">
    <property type="entry name" value="PROTEIN CASC3"/>
    <property type="match status" value="1"/>
</dbReference>
<evidence type="ECO:0000256" key="18">
    <source>
        <dbReference type="SAM" id="MobiDB-lite"/>
    </source>
</evidence>
<dbReference type="GO" id="GO:0035145">
    <property type="term" value="C:exon-exon junction complex"/>
    <property type="evidence" value="ECO:0007669"/>
    <property type="project" value="InterPro"/>
</dbReference>
<dbReference type="GO" id="GO:0003729">
    <property type="term" value="F:mRNA binding"/>
    <property type="evidence" value="ECO:0007669"/>
    <property type="project" value="InterPro"/>
</dbReference>
<keyword evidence="9" id="KW-0507">mRNA processing</keyword>
<dbReference type="Pfam" id="PF09405">
    <property type="entry name" value="Btz"/>
    <property type="match status" value="1"/>
</dbReference>
<keyword evidence="16" id="KW-0539">Nucleus</keyword>
<dbReference type="InterPro" id="IPR018545">
    <property type="entry name" value="Btz_dom"/>
</dbReference>
<feature type="region of interest" description="Disordered" evidence="18">
    <location>
        <begin position="492"/>
        <end position="539"/>
    </location>
</feature>
<evidence type="ECO:0000256" key="4">
    <source>
        <dbReference type="ARBA" id="ARBA00004556"/>
    </source>
</evidence>
<organism evidence="20">
    <name type="scientific">Amblyomma aureolatum</name>
    <dbReference type="NCBI Taxonomy" id="187763"/>
    <lineage>
        <taxon>Eukaryota</taxon>
        <taxon>Metazoa</taxon>
        <taxon>Ecdysozoa</taxon>
        <taxon>Arthropoda</taxon>
        <taxon>Chelicerata</taxon>
        <taxon>Arachnida</taxon>
        <taxon>Acari</taxon>
        <taxon>Parasitiformes</taxon>
        <taxon>Ixodida</taxon>
        <taxon>Ixodoidea</taxon>
        <taxon>Ixodidae</taxon>
        <taxon>Amblyomminae</taxon>
        <taxon>Amblyomma</taxon>
    </lineage>
</organism>
<keyword evidence="13" id="KW-0694">RNA-binding</keyword>
<evidence type="ECO:0000256" key="10">
    <source>
        <dbReference type="ARBA" id="ARBA00022728"/>
    </source>
</evidence>
<comment type="subcellular location">
    <subcellularLocation>
        <location evidence="2">Cell projection</location>
        <location evidence="2">Dendrite</location>
    </subcellularLocation>
    <subcellularLocation>
        <location evidence="1">Cytoplasm</location>
        <location evidence="1">Stress granule</location>
    </subcellularLocation>
    <subcellularLocation>
        <location evidence="4">Cytoplasm</location>
        <location evidence="4">Perinuclear region</location>
    </subcellularLocation>
    <subcellularLocation>
        <location evidence="3">Nucleus speckle</location>
    </subcellularLocation>
</comment>
<feature type="non-terminal residue" evidence="20">
    <location>
        <position position="1"/>
    </location>
</feature>
<evidence type="ECO:0000256" key="9">
    <source>
        <dbReference type="ARBA" id="ARBA00022664"/>
    </source>
</evidence>
<keyword evidence="17" id="KW-0966">Cell projection</keyword>
<reference evidence="20" key="1">
    <citation type="journal article" date="2017" name="Front. Cell. Infect. Microbiol.">
        <title>The Distinct Transcriptional Response of the Midgut of Amblyomma sculptum and Amblyomma aureolatum Ticks to Rickettsia rickettsii Correlates to Their Differences in Susceptibility to Infection.</title>
        <authorList>
            <person name="Martins L.A."/>
            <person name="Galletti M.F.B.M."/>
            <person name="Ribeiro J.M."/>
            <person name="Fujita A."/>
            <person name="Costa F.B."/>
            <person name="Labruna M.B."/>
            <person name="Daffre S."/>
            <person name="Fogaca A.C."/>
        </authorList>
    </citation>
    <scope>NUCLEOTIDE SEQUENCE</scope>
</reference>
<keyword evidence="14" id="KW-0866">Nonsense-mediated mRNA decay</keyword>
<evidence type="ECO:0000256" key="13">
    <source>
        <dbReference type="ARBA" id="ARBA00022884"/>
    </source>
</evidence>